<comment type="subunit">
    <text evidence="3">Homohexamer. Dimer of a homotrimer.</text>
</comment>
<protein>
    <recommendedName>
        <fullName evidence="3">S-methyl-5'-thioadenosine phosphorylase</fullName>
        <ecNumber evidence="3">2.4.2.28</ecNumber>
    </recommendedName>
    <alternativeName>
        <fullName evidence="3">5'-methylthioadenosine phosphorylase</fullName>
        <shortName evidence="3">MTA phosphorylase</shortName>
        <shortName evidence="3">MTAP</shortName>
    </alternativeName>
</protein>
<organism evidence="5 6">
    <name type="scientific">Cryobacterium fucosi</name>
    <dbReference type="NCBI Taxonomy" id="1259157"/>
    <lineage>
        <taxon>Bacteria</taxon>
        <taxon>Bacillati</taxon>
        <taxon>Actinomycetota</taxon>
        <taxon>Actinomycetes</taxon>
        <taxon>Micrococcales</taxon>
        <taxon>Microbacteriaceae</taxon>
        <taxon>Cryobacterium</taxon>
    </lineage>
</organism>
<comment type="function">
    <text evidence="3">Catalyzes the reversible phosphorylation of S-methyl-5'-thioadenosine (MTA) to adenine and 5-methylthioribose-1-phosphate. Involved in the breakdown of MTA, a major by-product of polyamine biosynthesis. Responsible for the first step in the methionine salvage pathway after MTA has been generated from S-adenosylmethionine. Has broad substrate specificity with 6-aminopurine nucleosides as preferred substrates.</text>
</comment>
<evidence type="ECO:0000256" key="2">
    <source>
        <dbReference type="ARBA" id="ARBA00022679"/>
    </source>
</evidence>
<keyword evidence="2 3" id="KW-0808">Transferase</keyword>
<sequence>MEPAVTEPTEPVTIAVIGGSGLYRLFDAGTSTSIEVDTPYGRPSAPITIGERAGRRVAFLPRHGGGHTEAPHLINYRANIWALASLGVTAIVSSSAVGGVSPEYPPGLLVVTDQFIDRTSGRADTYFDRGSVAHLAAADPFDPVLRRTAIDALGSLEENFVPAGTVVVIQGPRFSTRAESLWFWAAGAHIVNMTQYPEVVLASELNIGTVNLSFVTDADAGLSPEEGTDADAVSATLVFARLADAQPRILAAIDAILSSIPGDYAPRRLVDPEQVAAVLARPAAPGHGLPL</sequence>
<dbReference type="GO" id="GO:0006166">
    <property type="term" value="P:purine ribonucleoside salvage"/>
    <property type="evidence" value="ECO:0007669"/>
    <property type="project" value="UniProtKB-KW"/>
</dbReference>
<keyword evidence="6" id="KW-1185">Reference proteome</keyword>
<gene>
    <name evidence="3" type="primary">mtnP</name>
    <name evidence="5" type="ORF">E3T48_01490</name>
</gene>
<feature type="domain" description="Nucleoside phosphorylase" evidence="4">
    <location>
        <begin position="13"/>
        <end position="231"/>
    </location>
</feature>
<dbReference type="InterPro" id="IPR035994">
    <property type="entry name" value="Nucleoside_phosphorylase_sf"/>
</dbReference>
<evidence type="ECO:0000256" key="3">
    <source>
        <dbReference type="HAMAP-Rule" id="MF_01963"/>
    </source>
</evidence>
<dbReference type="Proteomes" id="UP000298313">
    <property type="component" value="Unassembled WGS sequence"/>
</dbReference>
<dbReference type="Pfam" id="PF01048">
    <property type="entry name" value="PNP_UDP_1"/>
    <property type="match status" value="1"/>
</dbReference>
<dbReference type="PANTHER" id="PTHR42679:SF2">
    <property type="entry name" value="S-METHYL-5'-THIOADENOSINE PHOSPHORYLASE"/>
    <property type="match status" value="1"/>
</dbReference>
<feature type="binding site" evidence="3">
    <location>
        <begin position="217"/>
        <end position="219"/>
    </location>
    <ligand>
        <name>substrate</name>
    </ligand>
</feature>
<dbReference type="InterPro" id="IPR010044">
    <property type="entry name" value="MTAP"/>
</dbReference>
<dbReference type="AlphaFoldDB" id="A0A4R9BF00"/>
<proteinExistence type="inferred from homology"/>
<dbReference type="InterPro" id="IPR000845">
    <property type="entry name" value="Nucleoside_phosphorylase_d"/>
</dbReference>
<dbReference type="Gene3D" id="3.40.50.1580">
    <property type="entry name" value="Nucleoside phosphorylase domain"/>
    <property type="match status" value="1"/>
</dbReference>
<dbReference type="EC" id="2.4.2.28" evidence="3"/>
<evidence type="ECO:0000256" key="1">
    <source>
        <dbReference type="ARBA" id="ARBA00022676"/>
    </source>
</evidence>
<reference evidence="5 6" key="1">
    <citation type="submission" date="2019-03" db="EMBL/GenBank/DDBJ databases">
        <title>Genomics of glacier-inhabiting Cryobacterium strains.</title>
        <authorList>
            <person name="Liu Q."/>
            <person name="Xin Y.-H."/>
        </authorList>
    </citation>
    <scope>NUCLEOTIDE SEQUENCE [LARGE SCALE GENOMIC DNA]</scope>
    <source>
        <strain evidence="5 6">Hh4</strain>
    </source>
</reference>
<evidence type="ECO:0000313" key="6">
    <source>
        <dbReference type="Proteomes" id="UP000298313"/>
    </source>
</evidence>
<comment type="catalytic activity">
    <reaction evidence="3">
        <text>S-methyl-5'-thioadenosine + phosphate = 5-(methylsulfanyl)-alpha-D-ribose 1-phosphate + adenine</text>
        <dbReference type="Rhea" id="RHEA:11852"/>
        <dbReference type="ChEBI" id="CHEBI:16708"/>
        <dbReference type="ChEBI" id="CHEBI:17509"/>
        <dbReference type="ChEBI" id="CHEBI:43474"/>
        <dbReference type="ChEBI" id="CHEBI:58533"/>
        <dbReference type="EC" id="2.4.2.28"/>
    </reaction>
</comment>
<feature type="binding site" evidence="3">
    <location>
        <begin position="95"/>
        <end position="96"/>
    </location>
    <ligand>
        <name>phosphate</name>
        <dbReference type="ChEBI" id="CHEBI:43474"/>
    </ligand>
</feature>
<dbReference type="SUPFAM" id="SSF53167">
    <property type="entry name" value="Purine and uridine phosphorylases"/>
    <property type="match status" value="1"/>
</dbReference>
<dbReference type="PANTHER" id="PTHR42679">
    <property type="entry name" value="S-METHYL-5'-THIOADENOSINE PHOSPHORYLASE"/>
    <property type="match status" value="1"/>
</dbReference>
<accession>A0A4R9BF00</accession>
<evidence type="ECO:0000259" key="4">
    <source>
        <dbReference type="Pfam" id="PF01048"/>
    </source>
</evidence>
<feature type="binding site" evidence="3">
    <location>
        <position position="194"/>
    </location>
    <ligand>
        <name>phosphate</name>
        <dbReference type="ChEBI" id="CHEBI:43474"/>
    </ligand>
</feature>
<feature type="binding site" evidence="3">
    <location>
        <position position="193"/>
    </location>
    <ligand>
        <name>substrate</name>
    </ligand>
</feature>
<dbReference type="GO" id="GO:0005829">
    <property type="term" value="C:cytosol"/>
    <property type="evidence" value="ECO:0007669"/>
    <property type="project" value="TreeGrafter"/>
</dbReference>
<dbReference type="HAMAP" id="MF_01963">
    <property type="entry name" value="MTAP"/>
    <property type="match status" value="1"/>
</dbReference>
<keyword evidence="3" id="KW-0660">Purine salvage</keyword>
<dbReference type="EMBL" id="SOHH01000020">
    <property type="protein sequence ID" value="TFD82700.1"/>
    <property type="molecule type" value="Genomic_DNA"/>
</dbReference>
<feature type="binding site" evidence="3">
    <location>
        <begin position="62"/>
        <end position="63"/>
    </location>
    <ligand>
        <name>phosphate</name>
        <dbReference type="ChEBI" id="CHEBI:43474"/>
    </ligand>
</feature>
<dbReference type="GO" id="GO:0019509">
    <property type="term" value="P:L-methionine salvage from methylthioadenosine"/>
    <property type="evidence" value="ECO:0007669"/>
    <property type="project" value="UniProtKB-UniRule"/>
</dbReference>
<comment type="similarity">
    <text evidence="3">Belongs to the PNP/MTAP phosphorylase family. MTAP subfamily.</text>
</comment>
<feature type="site" description="Important for substrate specificity" evidence="3">
    <location>
        <position position="175"/>
    </location>
</feature>
<comment type="caution">
    <text evidence="5">The sequence shown here is derived from an EMBL/GenBank/DDBJ whole genome shotgun (WGS) entry which is preliminary data.</text>
</comment>
<dbReference type="OrthoDB" id="1523230at2"/>
<keyword evidence="1 3" id="KW-0328">Glycosyltransferase</keyword>
<name>A0A4R9BF00_9MICO</name>
<comment type="pathway">
    <text evidence="3">Amino-acid biosynthesis; L-methionine biosynthesis via salvage pathway; S-methyl-5-thio-alpha-D-ribose 1-phosphate from S-methyl-5'-thioadenosine (phosphorylase route): step 1/1.</text>
</comment>
<dbReference type="GO" id="GO:0017061">
    <property type="term" value="F:S-methyl-5-thioadenosine phosphorylase activity"/>
    <property type="evidence" value="ECO:0007669"/>
    <property type="project" value="UniProtKB-UniRule"/>
</dbReference>
<feature type="binding site" evidence="3">
    <location>
        <position position="20"/>
    </location>
    <ligand>
        <name>phosphate</name>
        <dbReference type="ChEBI" id="CHEBI:43474"/>
    </ligand>
</feature>
<dbReference type="CDD" id="cd09010">
    <property type="entry name" value="MTAP_SsMTAPII_like_MTIP"/>
    <property type="match status" value="1"/>
</dbReference>
<feature type="site" description="Important for substrate specificity" evidence="3">
    <location>
        <position position="235"/>
    </location>
</feature>
<dbReference type="UniPathway" id="UPA00904">
    <property type="reaction ID" value="UER00873"/>
</dbReference>
<evidence type="ECO:0000313" key="5">
    <source>
        <dbReference type="EMBL" id="TFD82700.1"/>
    </source>
</evidence>